<dbReference type="GO" id="GO:0016342">
    <property type="term" value="C:catenin complex"/>
    <property type="evidence" value="ECO:0007669"/>
    <property type="project" value="TreeGrafter"/>
</dbReference>
<feature type="domain" description="Cadherin" evidence="8">
    <location>
        <begin position="469"/>
        <end position="575"/>
    </location>
</feature>
<dbReference type="PRINTS" id="PR00205">
    <property type="entry name" value="CADHERIN"/>
</dbReference>
<name>A0A4W5RAK4_9TELE</name>
<dbReference type="Proteomes" id="UP000314982">
    <property type="component" value="Unassembled WGS sequence"/>
</dbReference>
<evidence type="ECO:0000256" key="4">
    <source>
        <dbReference type="ARBA" id="ARBA00023136"/>
    </source>
</evidence>
<dbReference type="GeneTree" id="ENSGT00940000162824"/>
<dbReference type="PANTHER" id="PTHR24027">
    <property type="entry name" value="CADHERIN-23"/>
    <property type="match status" value="1"/>
</dbReference>
<sequence length="813" mass="88827">MGVYNLLCLLLLLSFLQLHILTGAHVSIATDFRAARTVLGLPLGFIGLPASVSVSESTRPRSVVVEFQVQSSSLLPTVNILSVNPELAVFETPIINPTNVSGIFNVQIVLSGSLDYEKASMVSVRLGLVTPSGRAEQTFHIRVVDENNTPQCEPLFQMPGVEVHVPENLPVPVTLYTVLASDADRNDKLSFSISQVLPNSSKGQFHISGGGSIISSQPFDYHTGPRELMLSVVVKDKLGANCTGTVRIKVLKVYNPPLDLLLVPQNVSIFENQGPEDIVAIVRANLTIPDVLYTFVKDYPHFKIGREDGIIRTAYNLDLEAERALAHSVLLVRAYSVAVERSATATVTVNVLDVNEFPPFCSPSVFVLEVSETIEVGSSLGSLTCVDIDVSNQSVSLTLVDNRLSLLKFRLQDGQLQVNSTLNYDSAEMATNNFLYEATILATDTGTPPLTSQVRVLVSVTPVNEHDPVFQTLFFSVLEGTRPGTEVGTVVARDTDWPFDNIRYSITAGGAMFTIDPEGGELYLGGELDFEEQQVYVVGVQAEDYDQDVDRTNRKRRTVDITVQVENVNDNAPVCDPISYESTIFSTLSNKLPILSLSCADADSDRLTATITNGAAVDRFLMTGLSLVSKNMFSYVVDGVYDRTMFEVTISVSDGRHHTEAVAYIYVVPWTTTVPPTTTTTTSTTGKPPQVVNVMSDYWDPEPWFVAVVTVTGILLLLVTSLLIWAILSCVYGWGPKDEPEPPSNKTEEIGKMNTEVSQNGANENDQASLDGTLSLSKVSIQDHLMRFDGKAQDPVSGRSYLFNSTTGERRWL</sequence>
<keyword evidence="6" id="KW-0812">Transmembrane</keyword>
<dbReference type="InterPro" id="IPR039808">
    <property type="entry name" value="Cadherin"/>
</dbReference>
<evidence type="ECO:0000313" key="10">
    <source>
        <dbReference type="Proteomes" id="UP000314982"/>
    </source>
</evidence>
<reference evidence="9" key="2">
    <citation type="submission" date="2025-08" db="UniProtKB">
        <authorList>
            <consortium name="Ensembl"/>
        </authorList>
    </citation>
    <scope>IDENTIFICATION</scope>
</reference>
<keyword evidence="6" id="KW-1133">Transmembrane helix</keyword>
<dbReference type="GO" id="GO:0007043">
    <property type="term" value="P:cell-cell junction assembly"/>
    <property type="evidence" value="ECO:0007669"/>
    <property type="project" value="TreeGrafter"/>
</dbReference>
<dbReference type="SMART" id="SM00112">
    <property type="entry name" value="CA"/>
    <property type="match status" value="4"/>
</dbReference>
<dbReference type="Gene3D" id="2.60.40.60">
    <property type="entry name" value="Cadherins"/>
    <property type="match status" value="4"/>
</dbReference>
<dbReference type="PANTHER" id="PTHR24027:SF441">
    <property type="entry name" value="CADHERIN DOMAIN-CONTAINING PROTEIN"/>
    <property type="match status" value="1"/>
</dbReference>
<feature type="domain" description="Cadherin" evidence="8">
    <location>
        <begin position="362"/>
        <end position="470"/>
    </location>
</feature>
<dbReference type="GO" id="GO:0008013">
    <property type="term" value="F:beta-catenin binding"/>
    <property type="evidence" value="ECO:0007669"/>
    <property type="project" value="TreeGrafter"/>
</dbReference>
<keyword evidence="3 5" id="KW-0106">Calcium</keyword>
<evidence type="ECO:0000256" key="2">
    <source>
        <dbReference type="ARBA" id="ARBA00022737"/>
    </source>
</evidence>
<proteinExistence type="predicted"/>
<dbReference type="CDD" id="cd11304">
    <property type="entry name" value="Cadherin_repeat"/>
    <property type="match status" value="5"/>
</dbReference>
<evidence type="ECO:0000259" key="8">
    <source>
        <dbReference type="PROSITE" id="PS50268"/>
    </source>
</evidence>
<feature type="domain" description="Cadherin" evidence="8">
    <location>
        <begin position="157"/>
        <end position="258"/>
    </location>
</feature>
<evidence type="ECO:0000256" key="7">
    <source>
        <dbReference type="SAM" id="SignalP"/>
    </source>
</evidence>
<evidence type="ECO:0000313" key="9">
    <source>
        <dbReference type="Ensembl" id="ENSHHUP00000085652.1"/>
    </source>
</evidence>
<comment type="subcellular location">
    <subcellularLocation>
        <location evidence="1">Membrane</location>
    </subcellularLocation>
</comment>
<organism evidence="9 10">
    <name type="scientific">Hucho hucho</name>
    <name type="common">huchen</name>
    <dbReference type="NCBI Taxonomy" id="62062"/>
    <lineage>
        <taxon>Eukaryota</taxon>
        <taxon>Metazoa</taxon>
        <taxon>Chordata</taxon>
        <taxon>Craniata</taxon>
        <taxon>Vertebrata</taxon>
        <taxon>Euteleostomi</taxon>
        <taxon>Actinopterygii</taxon>
        <taxon>Neopterygii</taxon>
        <taxon>Teleostei</taxon>
        <taxon>Protacanthopterygii</taxon>
        <taxon>Salmoniformes</taxon>
        <taxon>Salmonidae</taxon>
        <taxon>Salmoninae</taxon>
        <taxon>Hucho</taxon>
    </lineage>
</organism>
<keyword evidence="10" id="KW-1185">Reference proteome</keyword>
<dbReference type="InterPro" id="IPR015919">
    <property type="entry name" value="Cadherin-like_sf"/>
</dbReference>
<dbReference type="Pfam" id="PF00028">
    <property type="entry name" value="Cadherin"/>
    <property type="match status" value="2"/>
</dbReference>
<dbReference type="GO" id="GO:0007156">
    <property type="term" value="P:homophilic cell adhesion via plasma membrane adhesion molecules"/>
    <property type="evidence" value="ECO:0007669"/>
    <property type="project" value="InterPro"/>
</dbReference>
<keyword evidence="2" id="KW-0677">Repeat</keyword>
<evidence type="ECO:0000256" key="1">
    <source>
        <dbReference type="ARBA" id="ARBA00004370"/>
    </source>
</evidence>
<dbReference type="GO" id="GO:0016339">
    <property type="term" value="P:calcium-dependent cell-cell adhesion via plasma membrane cell adhesion molecules"/>
    <property type="evidence" value="ECO:0007669"/>
    <property type="project" value="TreeGrafter"/>
</dbReference>
<reference evidence="10" key="1">
    <citation type="submission" date="2018-06" db="EMBL/GenBank/DDBJ databases">
        <title>Genome assembly of Danube salmon.</title>
        <authorList>
            <person name="Macqueen D.J."/>
            <person name="Gundappa M.K."/>
        </authorList>
    </citation>
    <scope>NUCLEOTIDE SEQUENCE [LARGE SCALE GENOMIC DNA]</scope>
</reference>
<dbReference type="GO" id="GO:0005509">
    <property type="term" value="F:calcium ion binding"/>
    <property type="evidence" value="ECO:0007669"/>
    <property type="project" value="UniProtKB-UniRule"/>
</dbReference>
<dbReference type="Ensembl" id="ENSHHUT00000088330.1">
    <property type="protein sequence ID" value="ENSHHUP00000085652.1"/>
    <property type="gene ID" value="ENSHHUG00000049603.1"/>
</dbReference>
<feature type="signal peptide" evidence="7">
    <location>
        <begin position="1"/>
        <end position="23"/>
    </location>
</feature>
<protein>
    <recommendedName>
        <fullName evidence="8">Cadherin domain-containing protein</fullName>
    </recommendedName>
</protein>
<feature type="chain" id="PRO_5021367755" description="Cadherin domain-containing protein" evidence="7">
    <location>
        <begin position="24"/>
        <end position="813"/>
    </location>
</feature>
<dbReference type="InterPro" id="IPR002126">
    <property type="entry name" value="Cadherin-like_dom"/>
</dbReference>
<dbReference type="GO" id="GO:0005912">
    <property type="term" value="C:adherens junction"/>
    <property type="evidence" value="ECO:0007669"/>
    <property type="project" value="TreeGrafter"/>
</dbReference>
<evidence type="ECO:0000256" key="5">
    <source>
        <dbReference type="PROSITE-ProRule" id="PRU00043"/>
    </source>
</evidence>
<evidence type="ECO:0000256" key="3">
    <source>
        <dbReference type="ARBA" id="ARBA00022837"/>
    </source>
</evidence>
<dbReference type="STRING" id="62062.ENSHHUP00000085652"/>
<dbReference type="GO" id="GO:0016477">
    <property type="term" value="P:cell migration"/>
    <property type="evidence" value="ECO:0007669"/>
    <property type="project" value="TreeGrafter"/>
</dbReference>
<feature type="domain" description="Cadherin" evidence="8">
    <location>
        <begin position="261"/>
        <end position="360"/>
    </location>
</feature>
<feature type="transmembrane region" description="Helical" evidence="6">
    <location>
        <begin position="704"/>
        <end position="728"/>
    </location>
</feature>
<dbReference type="GO" id="GO:0044331">
    <property type="term" value="P:cell-cell adhesion mediated by cadherin"/>
    <property type="evidence" value="ECO:0007669"/>
    <property type="project" value="TreeGrafter"/>
</dbReference>
<keyword evidence="7" id="KW-0732">Signal</keyword>
<dbReference type="GO" id="GO:0000902">
    <property type="term" value="P:cell morphogenesis"/>
    <property type="evidence" value="ECO:0007669"/>
    <property type="project" value="TreeGrafter"/>
</dbReference>
<keyword evidence="4 6" id="KW-0472">Membrane</keyword>
<dbReference type="GO" id="GO:0034332">
    <property type="term" value="P:adherens junction organization"/>
    <property type="evidence" value="ECO:0007669"/>
    <property type="project" value="TreeGrafter"/>
</dbReference>
<dbReference type="AlphaFoldDB" id="A0A4W5RAK4"/>
<dbReference type="SUPFAM" id="SSF49313">
    <property type="entry name" value="Cadherin-like"/>
    <property type="match status" value="5"/>
</dbReference>
<reference evidence="9" key="3">
    <citation type="submission" date="2025-09" db="UniProtKB">
        <authorList>
            <consortium name="Ensembl"/>
        </authorList>
    </citation>
    <scope>IDENTIFICATION</scope>
</reference>
<accession>A0A4W5RAK4</accession>
<dbReference type="PROSITE" id="PS50268">
    <property type="entry name" value="CADHERIN_2"/>
    <property type="match status" value="4"/>
</dbReference>
<evidence type="ECO:0000256" key="6">
    <source>
        <dbReference type="SAM" id="Phobius"/>
    </source>
</evidence>
<dbReference type="GO" id="GO:0045296">
    <property type="term" value="F:cadherin binding"/>
    <property type="evidence" value="ECO:0007669"/>
    <property type="project" value="TreeGrafter"/>
</dbReference>